<sequence>MYIFSFEKLDIWIESKSLTVLIYTLTQKFPEEEKFGLISQLRRATVSICSNIAEGTSRISDKDKAHFISISFSSTMEVLNQLILSFELNYLSEEDYIICRKKIESISNKLNALRKYILTKNN</sequence>
<dbReference type="EMBL" id="JBHMEY010000011">
    <property type="protein sequence ID" value="MFB9095865.1"/>
    <property type="molecule type" value="Genomic_DNA"/>
</dbReference>
<reference evidence="1 2" key="1">
    <citation type="submission" date="2024-09" db="EMBL/GenBank/DDBJ databases">
        <authorList>
            <person name="Sun Q."/>
            <person name="Mori K."/>
        </authorList>
    </citation>
    <scope>NUCLEOTIDE SEQUENCE [LARGE SCALE GENOMIC DNA]</scope>
    <source>
        <strain evidence="1 2">CECT 7955</strain>
    </source>
</reference>
<comment type="caution">
    <text evidence="1">The sequence shown here is derived from an EMBL/GenBank/DDBJ whole genome shotgun (WGS) entry which is preliminary data.</text>
</comment>
<dbReference type="RefSeq" id="WP_236458852.1">
    <property type="nucleotide sequence ID" value="NZ_CP091285.1"/>
</dbReference>
<dbReference type="InterPro" id="IPR012657">
    <property type="entry name" value="23S_rRNA-intervening_sequence"/>
</dbReference>
<evidence type="ECO:0000313" key="1">
    <source>
        <dbReference type="EMBL" id="MFB9095865.1"/>
    </source>
</evidence>
<dbReference type="Gene3D" id="1.20.1440.60">
    <property type="entry name" value="23S rRNA-intervening sequence"/>
    <property type="match status" value="1"/>
</dbReference>
<dbReference type="PANTHER" id="PTHR38471:SF2">
    <property type="entry name" value="FOUR HELIX BUNDLE PROTEIN"/>
    <property type="match status" value="1"/>
</dbReference>
<evidence type="ECO:0000313" key="2">
    <source>
        <dbReference type="Proteomes" id="UP001589607"/>
    </source>
</evidence>
<dbReference type="SUPFAM" id="SSF158446">
    <property type="entry name" value="IVS-encoded protein-like"/>
    <property type="match status" value="1"/>
</dbReference>
<dbReference type="CDD" id="cd16377">
    <property type="entry name" value="23S_rRNA_IVP_like"/>
    <property type="match status" value="1"/>
</dbReference>
<keyword evidence="2" id="KW-1185">Reference proteome</keyword>
<dbReference type="PANTHER" id="PTHR38471">
    <property type="entry name" value="FOUR HELIX BUNDLE PROTEIN"/>
    <property type="match status" value="1"/>
</dbReference>
<proteinExistence type="predicted"/>
<dbReference type="Pfam" id="PF05635">
    <property type="entry name" value="23S_rRNA_IVP"/>
    <property type="match status" value="1"/>
</dbReference>
<dbReference type="NCBIfam" id="TIGR02436">
    <property type="entry name" value="four helix bundle protein"/>
    <property type="match status" value="1"/>
</dbReference>
<dbReference type="Proteomes" id="UP001589607">
    <property type="component" value="Unassembled WGS sequence"/>
</dbReference>
<name>A0ABV5GKF2_9FLAO</name>
<protein>
    <submittedName>
        <fullName evidence="1">Four helix bundle protein</fullName>
    </submittedName>
</protein>
<organism evidence="1 2">
    <name type="scientific">Flavobacterium jumunjinense</name>
    <dbReference type="NCBI Taxonomy" id="998845"/>
    <lineage>
        <taxon>Bacteria</taxon>
        <taxon>Pseudomonadati</taxon>
        <taxon>Bacteroidota</taxon>
        <taxon>Flavobacteriia</taxon>
        <taxon>Flavobacteriales</taxon>
        <taxon>Flavobacteriaceae</taxon>
        <taxon>Flavobacterium</taxon>
    </lineage>
</organism>
<dbReference type="InterPro" id="IPR036583">
    <property type="entry name" value="23S_rRNA_IVS_sf"/>
</dbReference>
<accession>A0ABV5GKF2</accession>
<gene>
    <name evidence="1" type="ORF">ACFFVF_05010</name>
</gene>